<dbReference type="EMBL" id="CM044706">
    <property type="protein sequence ID" value="KAI5656183.1"/>
    <property type="molecule type" value="Genomic_DNA"/>
</dbReference>
<keyword evidence="2" id="KW-1185">Reference proteome</keyword>
<proteinExistence type="predicted"/>
<evidence type="ECO:0000313" key="1">
    <source>
        <dbReference type="EMBL" id="KAI5656183.1"/>
    </source>
</evidence>
<comment type="caution">
    <text evidence="1">The sequence shown here is derived from an EMBL/GenBank/DDBJ whole genome shotgun (WGS) entry which is preliminary data.</text>
</comment>
<accession>A0ACC0A9T6</accession>
<sequence length="308" mass="35326">MATRYLSLSPPRDVAAGMKFVEELIKNADFVQDQVLEEILKRNAKSEYLKQFLHGKFDKENFKEKVPIVDYEDISPFIERLTNVLSDQSSKLILNAEPIVELFRRQISDWIIDPESRKAVSCILTKEIPYLANEIEELCKGESWKGIIKKLWPKAKIIDTVVTEEDLLKAIITAMKTLESLGFFLHDYTSYNETSSDPGHYVLFWELQHAENTSLLDLDAFVMEKCCASLEQSFDATYREFRNMKDVIGPLEIRVVKQGTFDALMDFYISQGSSATQYKTPKSIKSEKALNILNSMTIKSYSSKSLPN</sequence>
<evidence type="ECO:0000313" key="2">
    <source>
        <dbReference type="Proteomes" id="UP001060085"/>
    </source>
</evidence>
<organism evidence="1 2">
    <name type="scientific">Catharanthus roseus</name>
    <name type="common">Madagascar periwinkle</name>
    <name type="synonym">Vinca rosea</name>
    <dbReference type="NCBI Taxonomy" id="4058"/>
    <lineage>
        <taxon>Eukaryota</taxon>
        <taxon>Viridiplantae</taxon>
        <taxon>Streptophyta</taxon>
        <taxon>Embryophyta</taxon>
        <taxon>Tracheophyta</taxon>
        <taxon>Spermatophyta</taxon>
        <taxon>Magnoliopsida</taxon>
        <taxon>eudicotyledons</taxon>
        <taxon>Gunneridae</taxon>
        <taxon>Pentapetalae</taxon>
        <taxon>asterids</taxon>
        <taxon>lamiids</taxon>
        <taxon>Gentianales</taxon>
        <taxon>Apocynaceae</taxon>
        <taxon>Rauvolfioideae</taxon>
        <taxon>Vinceae</taxon>
        <taxon>Catharanthinae</taxon>
        <taxon>Catharanthus</taxon>
    </lineage>
</organism>
<protein>
    <submittedName>
        <fullName evidence="1">Uncharacterized protein</fullName>
    </submittedName>
</protein>
<name>A0ACC0A9T6_CATRO</name>
<dbReference type="Proteomes" id="UP001060085">
    <property type="component" value="Linkage Group LG06"/>
</dbReference>
<gene>
    <name evidence="1" type="ORF">M9H77_24976</name>
</gene>
<reference evidence="2" key="1">
    <citation type="journal article" date="2023" name="Nat. Plants">
        <title>Single-cell RNA sequencing provides a high-resolution roadmap for understanding the multicellular compartmentation of specialized metabolism.</title>
        <authorList>
            <person name="Sun S."/>
            <person name="Shen X."/>
            <person name="Li Y."/>
            <person name="Li Y."/>
            <person name="Wang S."/>
            <person name="Li R."/>
            <person name="Zhang H."/>
            <person name="Shen G."/>
            <person name="Guo B."/>
            <person name="Wei J."/>
            <person name="Xu J."/>
            <person name="St-Pierre B."/>
            <person name="Chen S."/>
            <person name="Sun C."/>
        </authorList>
    </citation>
    <scope>NUCLEOTIDE SEQUENCE [LARGE SCALE GENOMIC DNA]</scope>
</reference>